<comment type="similarity">
    <text evidence="1">Belongs to the class-II aminoacyl-tRNA synthetase family.</text>
</comment>
<evidence type="ECO:0000259" key="14">
    <source>
        <dbReference type="PROSITE" id="PS51185"/>
    </source>
</evidence>
<dbReference type="Pfam" id="PF03129">
    <property type="entry name" value="HGTP_anticodon"/>
    <property type="match status" value="1"/>
</dbReference>
<dbReference type="Gene3D" id="3.30.930.10">
    <property type="entry name" value="Bira Bifunctional Protein, Domain 2"/>
    <property type="match status" value="2"/>
</dbReference>
<dbReference type="PANTHER" id="PTHR11476">
    <property type="entry name" value="HISTIDYL-TRNA SYNTHETASE"/>
    <property type="match status" value="1"/>
</dbReference>
<dbReference type="CDD" id="cd00773">
    <property type="entry name" value="HisRS-like_core"/>
    <property type="match status" value="1"/>
</dbReference>
<keyword evidence="16" id="KW-1185">Reference proteome</keyword>
<evidence type="ECO:0000256" key="9">
    <source>
        <dbReference type="ARBA" id="ARBA00022917"/>
    </source>
</evidence>
<protein>
    <recommendedName>
        <fullName evidence="4">Histidine--tRNA ligase, cytoplasmic</fullName>
        <ecNumber evidence="3">6.1.1.21</ecNumber>
    </recommendedName>
    <alternativeName>
        <fullName evidence="11">Histidyl-tRNA synthetase</fullName>
    </alternativeName>
</protein>
<dbReference type="GO" id="GO:0016874">
    <property type="term" value="F:ligase activity"/>
    <property type="evidence" value="ECO:0007669"/>
    <property type="project" value="UniProtKB-KW"/>
</dbReference>
<dbReference type="InterPro" id="IPR033656">
    <property type="entry name" value="HisRS_anticodon"/>
</dbReference>
<dbReference type="InterPro" id="IPR004154">
    <property type="entry name" value="Anticodon-bd"/>
</dbReference>
<sequence length="565" mass="63550">MADRAALEELVRLQGAHVRGLKEQKASAEQIEEEVTKLLKLKAQLGHDEGKQKFVLKTPKGTRDYSPRQMAVREKVFDVIIRCFKRHGAEVIDTPVFELKVSFNVDQASLELKEIYLLYLLSAGIKGETLTGKYGEDSKLIYDLKDQGGELLSLRYDLTAQYAQSRETVKEEGALILFPASGAFYDDMVPFARYLAMNKLTNIKRYHIAKVYRRDNPAMTRGRYREFYQCDFDIAGQFDPMIPDAECLKIMCEILSSLQIGNFLVKVNDRRILDGMFAVCGVPDSKFRTICSSVDKLDKVPWEEVKNEMVGEKGLAPEVADRIGDYVQQHGGVSLVEQLLQDPKLSQNKQAVEGLGDLKLLFEYLTLFGIDDKISFDLSLARGLDYYTGVIYEAVLLQTPAQDGEEPLGVGSIAAGGRYDGLVGMFDPKGRKVPCVGLSIGVERIFSIVEQRLEASEEKVRTTETQVLVASAQKKLLEERLKLVSELWDAGIKAELLYKKNPKLLNQLQYCEEAGIPLVAIVGEQELKDGVIKLRSVASREEVDVRREDLVEEIKRRTNQPLSIC</sequence>
<dbReference type="Gene3D" id="1.10.287.10">
    <property type="entry name" value="S15/NS1, RNA-binding"/>
    <property type="match status" value="1"/>
</dbReference>
<dbReference type="SMART" id="SM00991">
    <property type="entry name" value="WHEP-TRS"/>
    <property type="match status" value="1"/>
</dbReference>
<evidence type="ECO:0000256" key="2">
    <source>
        <dbReference type="ARBA" id="ARBA00011738"/>
    </source>
</evidence>
<evidence type="ECO:0000256" key="6">
    <source>
        <dbReference type="ARBA" id="ARBA00022598"/>
    </source>
</evidence>
<dbReference type="InterPro" id="IPR000738">
    <property type="entry name" value="WHEP-TRS_dom"/>
</dbReference>
<evidence type="ECO:0000256" key="3">
    <source>
        <dbReference type="ARBA" id="ARBA00012815"/>
    </source>
</evidence>
<dbReference type="SUPFAM" id="SSF47060">
    <property type="entry name" value="S15/NS1 RNA-binding domain"/>
    <property type="match status" value="1"/>
</dbReference>
<dbReference type="Pfam" id="PF00458">
    <property type="entry name" value="WHEP-TRS"/>
    <property type="match status" value="1"/>
</dbReference>
<dbReference type="EC" id="6.1.1.21" evidence="3"/>
<keyword evidence="9" id="KW-0648">Protein biosynthesis</keyword>
<evidence type="ECO:0000256" key="8">
    <source>
        <dbReference type="ARBA" id="ARBA00022840"/>
    </source>
</evidence>
<dbReference type="CDD" id="cd00859">
    <property type="entry name" value="HisRS_anticodon"/>
    <property type="match status" value="1"/>
</dbReference>
<accession>A0ABQ0FQS1</accession>
<evidence type="ECO:0000256" key="13">
    <source>
        <dbReference type="ARBA" id="ARBA00047639"/>
    </source>
</evidence>
<organism evidence="15 16">
    <name type="scientific">Apodemus speciosus</name>
    <name type="common">Large Japanese field mouse</name>
    <dbReference type="NCBI Taxonomy" id="105296"/>
    <lineage>
        <taxon>Eukaryota</taxon>
        <taxon>Metazoa</taxon>
        <taxon>Chordata</taxon>
        <taxon>Craniata</taxon>
        <taxon>Vertebrata</taxon>
        <taxon>Euteleostomi</taxon>
        <taxon>Mammalia</taxon>
        <taxon>Eutheria</taxon>
        <taxon>Euarchontoglires</taxon>
        <taxon>Glires</taxon>
        <taxon>Rodentia</taxon>
        <taxon>Myomorpha</taxon>
        <taxon>Muroidea</taxon>
        <taxon>Muridae</taxon>
        <taxon>Murinae</taxon>
        <taxon>Apodemus</taxon>
    </lineage>
</organism>
<name>A0ABQ0FQS1_APOSI</name>
<keyword evidence="6 15" id="KW-0436">Ligase</keyword>
<feature type="domain" description="WHEP-TRS" evidence="14">
    <location>
        <begin position="3"/>
        <end position="59"/>
    </location>
</feature>
<dbReference type="PROSITE" id="PS51185">
    <property type="entry name" value="WHEP_TRS_2"/>
    <property type="match status" value="1"/>
</dbReference>
<evidence type="ECO:0000313" key="15">
    <source>
        <dbReference type="EMBL" id="GAB1301597.1"/>
    </source>
</evidence>
<dbReference type="CDD" id="cd00938">
    <property type="entry name" value="HisRS_RNA"/>
    <property type="match status" value="1"/>
</dbReference>
<dbReference type="InterPro" id="IPR045864">
    <property type="entry name" value="aa-tRNA-synth_II/BPL/LPL"/>
</dbReference>
<evidence type="ECO:0000313" key="16">
    <source>
        <dbReference type="Proteomes" id="UP001623349"/>
    </source>
</evidence>
<evidence type="ECO:0000256" key="7">
    <source>
        <dbReference type="ARBA" id="ARBA00022741"/>
    </source>
</evidence>
<comment type="subunit">
    <text evidence="2">Homodimer.</text>
</comment>
<evidence type="ECO:0000256" key="12">
    <source>
        <dbReference type="ARBA" id="ARBA00045426"/>
    </source>
</evidence>
<dbReference type="InterPro" id="IPR009068">
    <property type="entry name" value="uS15_NS1_RNA-bd_sf"/>
</dbReference>
<reference evidence="15 16" key="1">
    <citation type="submission" date="2024-08" db="EMBL/GenBank/DDBJ databases">
        <title>The draft genome of Apodemus speciosus.</title>
        <authorList>
            <person name="Nabeshima K."/>
            <person name="Suzuki S."/>
            <person name="Onuma M."/>
        </authorList>
    </citation>
    <scope>NUCLEOTIDE SEQUENCE [LARGE SCALE GENOMIC DNA]</scope>
    <source>
        <strain evidence="15">IB14-021</strain>
    </source>
</reference>
<dbReference type="InterPro" id="IPR036621">
    <property type="entry name" value="Anticodon-bd_dom_sf"/>
</dbReference>
<evidence type="ECO:0000256" key="4">
    <source>
        <dbReference type="ARBA" id="ARBA00015302"/>
    </source>
</evidence>
<evidence type="ECO:0000256" key="11">
    <source>
        <dbReference type="ARBA" id="ARBA00030619"/>
    </source>
</evidence>
<keyword evidence="10" id="KW-0030">Aminoacyl-tRNA synthetase</keyword>
<gene>
    <name evidence="15" type="ORF">APTSU1_001683500</name>
</gene>
<dbReference type="InterPro" id="IPR041715">
    <property type="entry name" value="HisRS-like_core"/>
</dbReference>
<evidence type="ECO:0000256" key="1">
    <source>
        <dbReference type="ARBA" id="ARBA00008226"/>
    </source>
</evidence>
<comment type="caution">
    <text evidence="15">The sequence shown here is derived from an EMBL/GenBank/DDBJ whole genome shotgun (WGS) entry which is preliminary data.</text>
</comment>
<evidence type="ECO:0000256" key="10">
    <source>
        <dbReference type="ARBA" id="ARBA00023146"/>
    </source>
</evidence>
<dbReference type="PROSITE" id="PS00762">
    <property type="entry name" value="WHEP_TRS_1"/>
    <property type="match status" value="1"/>
</dbReference>
<keyword evidence="8" id="KW-0067">ATP-binding</keyword>
<comment type="function">
    <text evidence="12">Catalyzes the ATP-dependent ligation of histidine to the 3'-end of its cognate tRNA, via the formation of an aminoacyl-adenylate intermediate (His-AMP). Plays a role in axon guidance.</text>
</comment>
<dbReference type="Proteomes" id="UP001623349">
    <property type="component" value="Unassembled WGS sequence"/>
</dbReference>
<proteinExistence type="inferred from homology"/>
<dbReference type="EMBL" id="BAAFST010000018">
    <property type="protein sequence ID" value="GAB1301597.1"/>
    <property type="molecule type" value="Genomic_DNA"/>
</dbReference>
<dbReference type="SUPFAM" id="SSF52954">
    <property type="entry name" value="Class II aaRS ABD-related"/>
    <property type="match status" value="1"/>
</dbReference>
<keyword evidence="5" id="KW-0963">Cytoplasm</keyword>
<evidence type="ECO:0000256" key="5">
    <source>
        <dbReference type="ARBA" id="ARBA00022490"/>
    </source>
</evidence>
<dbReference type="PANTHER" id="PTHR11476:SF8">
    <property type="entry name" value="HISTIDINE--TRNA LIGASE, CYTOPLASMIC"/>
    <property type="match status" value="1"/>
</dbReference>
<keyword evidence="7" id="KW-0547">Nucleotide-binding</keyword>
<dbReference type="SUPFAM" id="SSF55681">
    <property type="entry name" value="Class II aaRS and biotin synthetases"/>
    <property type="match status" value="1"/>
</dbReference>
<dbReference type="Gene3D" id="3.40.50.800">
    <property type="entry name" value="Anticodon-binding domain"/>
    <property type="match status" value="1"/>
</dbReference>
<comment type="catalytic activity">
    <reaction evidence="13">
        <text>tRNA(His) + L-histidine + ATP = L-histidyl-tRNA(His) + AMP + diphosphate + H(+)</text>
        <dbReference type="Rhea" id="RHEA:17313"/>
        <dbReference type="Rhea" id="RHEA-COMP:9665"/>
        <dbReference type="Rhea" id="RHEA-COMP:9689"/>
        <dbReference type="ChEBI" id="CHEBI:15378"/>
        <dbReference type="ChEBI" id="CHEBI:30616"/>
        <dbReference type="ChEBI" id="CHEBI:33019"/>
        <dbReference type="ChEBI" id="CHEBI:57595"/>
        <dbReference type="ChEBI" id="CHEBI:78442"/>
        <dbReference type="ChEBI" id="CHEBI:78527"/>
        <dbReference type="ChEBI" id="CHEBI:456215"/>
        <dbReference type="EC" id="6.1.1.21"/>
    </reaction>
</comment>
<dbReference type="Pfam" id="PF13393">
    <property type="entry name" value="tRNA-synt_His"/>
    <property type="match status" value="1"/>
</dbReference>